<comment type="caution">
    <text evidence="3">The sequence shown here is derived from an EMBL/GenBank/DDBJ whole genome shotgun (WGS) entry which is preliminary data.</text>
</comment>
<dbReference type="PANTHER" id="PTHR13237:SF8">
    <property type="entry name" value="SOMETHING ABOUT SILENCING PROTEIN 10"/>
    <property type="match status" value="1"/>
</dbReference>
<dbReference type="PANTHER" id="PTHR13237">
    <property type="entry name" value="SOMETHING ABOUT SILENCING PROTEIN 10-RELATED"/>
    <property type="match status" value="1"/>
</dbReference>
<protein>
    <submittedName>
        <fullName evidence="3">Uncharacterized protein</fullName>
    </submittedName>
</protein>
<dbReference type="GO" id="GO:0000462">
    <property type="term" value="P:maturation of SSU-rRNA from tricistronic rRNA transcript (SSU-rRNA, 5.8S rRNA, LSU-rRNA)"/>
    <property type="evidence" value="ECO:0007669"/>
    <property type="project" value="TreeGrafter"/>
</dbReference>
<keyword evidence="1" id="KW-0175">Coiled coil</keyword>
<evidence type="ECO:0000313" key="4">
    <source>
        <dbReference type="Proteomes" id="UP000298416"/>
    </source>
</evidence>
<evidence type="ECO:0000256" key="2">
    <source>
        <dbReference type="SAM" id="MobiDB-lite"/>
    </source>
</evidence>
<evidence type="ECO:0000313" key="3">
    <source>
        <dbReference type="EMBL" id="KAG6406121.1"/>
    </source>
</evidence>
<organism evidence="3">
    <name type="scientific">Salvia splendens</name>
    <name type="common">Scarlet sage</name>
    <dbReference type="NCBI Taxonomy" id="180675"/>
    <lineage>
        <taxon>Eukaryota</taxon>
        <taxon>Viridiplantae</taxon>
        <taxon>Streptophyta</taxon>
        <taxon>Embryophyta</taxon>
        <taxon>Tracheophyta</taxon>
        <taxon>Spermatophyta</taxon>
        <taxon>Magnoliopsida</taxon>
        <taxon>eudicotyledons</taxon>
        <taxon>Gunneridae</taxon>
        <taxon>Pentapetalae</taxon>
        <taxon>asterids</taxon>
        <taxon>lamiids</taxon>
        <taxon>Lamiales</taxon>
        <taxon>Lamiaceae</taxon>
        <taxon>Nepetoideae</taxon>
        <taxon>Mentheae</taxon>
        <taxon>Salviinae</taxon>
        <taxon>Salvia</taxon>
        <taxon>Salvia subgen. Calosphace</taxon>
        <taxon>core Calosphace</taxon>
    </lineage>
</organism>
<accession>A0A8X8ZIL6</accession>
<proteinExistence type="predicted"/>
<dbReference type="GO" id="GO:0032040">
    <property type="term" value="C:small-subunit processome"/>
    <property type="evidence" value="ECO:0007669"/>
    <property type="project" value="TreeGrafter"/>
</dbReference>
<gene>
    <name evidence="3" type="ORF">SASPL_133718</name>
</gene>
<evidence type="ECO:0000256" key="1">
    <source>
        <dbReference type="SAM" id="Coils"/>
    </source>
</evidence>
<feature type="region of interest" description="Disordered" evidence="2">
    <location>
        <begin position="1"/>
        <end position="22"/>
    </location>
</feature>
<keyword evidence="4" id="KW-1185">Reference proteome</keyword>
<dbReference type="EMBL" id="PNBA02000012">
    <property type="protein sequence ID" value="KAG6406121.1"/>
    <property type="molecule type" value="Genomic_DNA"/>
</dbReference>
<name>A0A8X8ZIL6_SALSN</name>
<feature type="coiled-coil region" evidence="1">
    <location>
        <begin position="78"/>
        <end position="105"/>
    </location>
</feature>
<reference evidence="3" key="2">
    <citation type="submission" date="2020-08" db="EMBL/GenBank/DDBJ databases">
        <title>Plant Genome Project.</title>
        <authorList>
            <person name="Zhang R.-G."/>
        </authorList>
    </citation>
    <scope>NUCLEOTIDE SEQUENCE</scope>
    <source>
        <strain evidence="3">Huo1</strain>
        <tissue evidence="3">Leaf</tissue>
    </source>
</reference>
<dbReference type="Proteomes" id="UP000298416">
    <property type="component" value="Unassembled WGS sequence"/>
</dbReference>
<reference evidence="3" key="1">
    <citation type="submission" date="2018-01" db="EMBL/GenBank/DDBJ databases">
        <authorList>
            <person name="Mao J.F."/>
        </authorList>
    </citation>
    <scope>NUCLEOTIDE SEQUENCE</scope>
    <source>
        <strain evidence="3">Huo1</strain>
        <tissue evidence="3">Leaf</tissue>
    </source>
</reference>
<sequence length="165" mass="18396">MTIANNLSMEDYGVEDTSQDETDRELTFQEILDNGNVPSKASLDKEIKDEEGMTYEIVKKDLNALTKEEQMDVVYSSAPELIGLLSELKDALEKLENKVNPLVEKSEGQPVRDHPVVSHLVEIKSLLDKIKTIDDNLSFDMEKILKKEMNGAAAVKTSNSRGGIL</sequence>
<feature type="compositionally biased region" description="Acidic residues" evidence="2">
    <location>
        <begin position="12"/>
        <end position="22"/>
    </location>
</feature>
<dbReference type="AlphaFoldDB" id="A0A8X8ZIL6"/>